<comment type="function">
    <text evidence="1">Reversibly catalyzes the transfer of the carbamoyl group from carbamoyl phosphate (CP) to the N(epsilon) atom of ornithine (ORN) to produce L-citrulline.</text>
</comment>
<dbReference type="InterPro" id="IPR006130">
    <property type="entry name" value="Asp/Orn_carbamoylTrfase"/>
</dbReference>
<dbReference type="RefSeq" id="WP_183603351.1">
    <property type="nucleotide sequence ID" value="NZ_JACHXK010000017.1"/>
</dbReference>
<proteinExistence type="inferred from homology"/>
<accession>A0A7W5FQH7</accession>
<dbReference type="Gene3D" id="3.40.50.1370">
    <property type="entry name" value="Aspartate/ornithine carbamoyltransferase"/>
    <property type="match status" value="2"/>
</dbReference>
<dbReference type="SUPFAM" id="SSF53671">
    <property type="entry name" value="Aspartate/ornithine carbamoyltransferase"/>
    <property type="match status" value="1"/>
</dbReference>
<evidence type="ECO:0000256" key="1">
    <source>
        <dbReference type="ARBA" id="ARBA00003822"/>
    </source>
</evidence>
<protein>
    <submittedName>
        <fullName evidence="6">Ornithine carbamoyltransferase</fullName>
        <ecNumber evidence="6">2.1.3.3</ecNumber>
    </submittedName>
</protein>
<dbReference type="PRINTS" id="PR00102">
    <property type="entry name" value="OTCASE"/>
</dbReference>
<evidence type="ECO:0000259" key="4">
    <source>
        <dbReference type="Pfam" id="PF00185"/>
    </source>
</evidence>
<name>A0A7W5FQH7_9BACL</name>
<organism evidence="6 7">
    <name type="scientific">Paenibacillus phyllosphaerae</name>
    <dbReference type="NCBI Taxonomy" id="274593"/>
    <lineage>
        <taxon>Bacteria</taxon>
        <taxon>Bacillati</taxon>
        <taxon>Bacillota</taxon>
        <taxon>Bacilli</taxon>
        <taxon>Bacillales</taxon>
        <taxon>Paenibacillaceae</taxon>
        <taxon>Paenibacillus</taxon>
    </lineage>
</organism>
<evidence type="ECO:0000313" key="6">
    <source>
        <dbReference type="EMBL" id="MBB3113262.1"/>
    </source>
</evidence>
<dbReference type="GO" id="GO:0019240">
    <property type="term" value="P:citrulline biosynthetic process"/>
    <property type="evidence" value="ECO:0007669"/>
    <property type="project" value="TreeGrafter"/>
</dbReference>
<sequence length="295" mass="32580">MHMIQLADLTSEQLEAILELADQLSAHPGQRLLAGRTFILFFPETSLRTRVTFERGIAALGGHSILFPPASLDKREALRDVAGYLANWADGLIVRHPHHERIAELAAVSSIPVVNAMSSEGHPCEILADLYALRALRPHYRSLRYTFVGPVGNISRSWMEAAEVLGLDFHHVCVQGERLGEDRPFYTFHTELDPALAGSDVILTDSLPGYLRYDDYISRYQITSERLRLAAQDVLLIPCPPFYRGEEVSDCAIASDAFVGYSFKASLLPVQQAILLYSLGLSAEDVAGGRPVVHA</sequence>
<keyword evidence="7" id="KW-1185">Reference proteome</keyword>
<dbReference type="Pfam" id="PF02729">
    <property type="entry name" value="OTCace_N"/>
    <property type="match status" value="1"/>
</dbReference>
<dbReference type="GO" id="GO:0016597">
    <property type="term" value="F:amino acid binding"/>
    <property type="evidence" value="ECO:0007669"/>
    <property type="project" value="InterPro"/>
</dbReference>
<dbReference type="AlphaFoldDB" id="A0A7W5FQH7"/>
<dbReference type="Proteomes" id="UP000570361">
    <property type="component" value="Unassembled WGS sequence"/>
</dbReference>
<dbReference type="InterPro" id="IPR006132">
    <property type="entry name" value="Asp/Orn_carbamoyltranf_P-bd"/>
</dbReference>
<reference evidence="6 7" key="1">
    <citation type="submission" date="2020-08" db="EMBL/GenBank/DDBJ databases">
        <title>Genomic Encyclopedia of Type Strains, Phase III (KMG-III): the genomes of soil and plant-associated and newly described type strains.</title>
        <authorList>
            <person name="Whitman W."/>
        </authorList>
    </citation>
    <scope>NUCLEOTIDE SEQUENCE [LARGE SCALE GENOMIC DNA]</scope>
    <source>
        <strain evidence="6 7">CECT 5862</strain>
    </source>
</reference>
<feature type="domain" description="Aspartate/ornithine carbamoyltransferase Asp/Orn-binding" evidence="4">
    <location>
        <begin position="143"/>
        <end position="276"/>
    </location>
</feature>
<dbReference type="EC" id="2.1.3.3" evidence="6"/>
<comment type="similarity">
    <text evidence="3">Belongs to the aspartate/ornithine carbamoyltransferase superfamily.</text>
</comment>
<gene>
    <name evidence="6" type="ORF">FHS18_005365</name>
</gene>
<dbReference type="InterPro" id="IPR036901">
    <property type="entry name" value="Asp/Orn_carbamoylTrfase_sf"/>
</dbReference>
<dbReference type="InterPro" id="IPR006131">
    <property type="entry name" value="Asp_carbamoyltransf_Asp/Orn-bd"/>
</dbReference>
<dbReference type="InterPro" id="IPR002292">
    <property type="entry name" value="Orn/put_carbamltrans"/>
</dbReference>
<dbReference type="PANTHER" id="PTHR45753">
    <property type="entry name" value="ORNITHINE CARBAMOYLTRANSFERASE, MITOCHONDRIAL"/>
    <property type="match status" value="1"/>
</dbReference>
<dbReference type="GO" id="GO:0042450">
    <property type="term" value="P:L-arginine biosynthetic process via ornithine"/>
    <property type="evidence" value="ECO:0007669"/>
    <property type="project" value="TreeGrafter"/>
</dbReference>
<dbReference type="PRINTS" id="PR00100">
    <property type="entry name" value="AOTCASE"/>
</dbReference>
<dbReference type="GO" id="GO:0004585">
    <property type="term" value="F:ornithine carbamoyltransferase activity"/>
    <property type="evidence" value="ECO:0007669"/>
    <property type="project" value="UniProtKB-EC"/>
</dbReference>
<dbReference type="Pfam" id="PF00185">
    <property type="entry name" value="OTCace"/>
    <property type="match status" value="1"/>
</dbReference>
<evidence type="ECO:0000256" key="3">
    <source>
        <dbReference type="RuleBase" id="RU003634"/>
    </source>
</evidence>
<keyword evidence="2 3" id="KW-0808">Transferase</keyword>
<evidence type="ECO:0000256" key="2">
    <source>
        <dbReference type="ARBA" id="ARBA00022679"/>
    </source>
</evidence>
<dbReference type="EMBL" id="JACHXK010000017">
    <property type="protein sequence ID" value="MBB3113262.1"/>
    <property type="molecule type" value="Genomic_DNA"/>
</dbReference>
<dbReference type="PANTHER" id="PTHR45753:SF3">
    <property type="entry name" value="ORNITHINE TRANSCARBAMYLASE, MITOCHONDRIAL"/>
    <property type="match status" value="1"/>
</dbReference>
<evidence type="ECO:0000313" key="7">
    <source>
        <dbReference type="Proteomes" id="UP000570361"/>
    </source>
</evidence>
<evidence type="ECO:0000259" key="5">
    <source>
        <dbReference type="Pfam" id="PF02729"/>
    </source>
</evidence>
<feature type="domain" description="Aspartate/ornithine carbamoyltransferase carbamoyl-P binding" evidence="5">
    <location>
        <begin position="2"/>
        <end position="134"/>
    </location>
</feature>
<comment type="caution">
    <text evidence="6">The sequence shown here is derived from an EMBL/GenBank/DDBJ whole genome shotgun (WGS) entry which is preliminary data.</text>
</comment>